<feature type="domain" description="Thioredoxin" evidence="6">
    <location>
        <begin position="29"/>
        <end position="141"/>
    </location>
</feature>
<keyword evidence="5" id="KW-0676">Redox-active center</keyword>
<evidence type="ECO:0000256" key="4">
    <source>
        <dbReference type="ARBA" id="ARBA00023157"/>
    </source>
</evidence>
<dbReference type="InterPro" id="IPR036249">
    <property type="entry name" value="Thioredoxin-like_sf"/>
</dbReference>
<dbReference type="EMBL" id="JBHSQW010000044">
    <property type="protein sequence ID" value="MFC5996617.1"/>
    <property type="molecule type" value="Genomic_DNA"/>
</dbReference>
<dbReference type="RefSeq" id="WP_379588055.1">
    <property type="nucleotide sequence ID" value="NZ_JBHSQW010000044.1"/>
</dbReference>
<evidence type="ECO:0000256" key="1">
    <source>
        <dbReference type="ARBA" id="ARBA00008987"/>
    </source>
</evidence>
<dbReference type="Gene3D" id="1.25.40.10">
    <property type="entry name" value="Tetratricopeptide repeat domain"/>
    <property type="match status" value="1"/>
</dbReference>
<dbReference type="PROSITE" id="PS00194">
    <property type="entry name" value="THIOREDOXIN_1"/>
    <property type="match status" value="1"/>
</dbReference>
<dbReference type="Gene3D" id="3.40.30.10">
    <property type="entry name" value="Glutaredoxin"/>
    <property type="match status" value="1"/>
</dbReference>
<dbReference type="Proteomes" id="UP001596302">
    <property type="component" value="Unassembled WGS sequence"/>
</dbReference>
<dbReference type="InterPro" id="IPR011990">
    <property type="entry name" value="TPR-like_helical_dom_sf"/>
</dbReference>
<dbReference type="Pfam" id="PF14561">
    <property type="entry name" value="TPR_20"/>
    <property type="match status" value="1"/>
</dbReference>
<comment type="similarity">
    <text evidence="1">Belongs to the thioredoxin family.</text>
</comment>
<evidence type="ECO:0000256" key="5">
    <source>
        <dbReference type="ARBA" id="ARBA00023284"/>
    </source>
</evidence>
<keyword evidence="2" id="KW-0813">Transport</keyword>
<name>A0ABW1J7G4_9PSEU</name>
<evidence type="ECO:0000259" key="6">
    <source>
        <dbReference type="PROSITE" id="PS51352"/>
    </source>
</evidence>
<evidence type="ECO:0000256" key="3">
    <source>
        <dbReference type="ARBA" id="ARBA00022982"/>
    </source>
</evidence>
<dbReference type="InterPro" id="IPR017937">
    <property type="entry name" value="Thioredoxin_CS"/>
</dbReference>
<evidence type="ECO:0000256" key="2">
    <source>
        <dbReference type="ARBA" id="ARBA00022448"/>
    </source>
</evidence>
<evidence type="ECO:0000313" key="7">
    <source>
        <dbReference type="EMBL" id="MFC5996617.1"/>
    </source>
</evidence>
<organism evidence="7 8">
    <name type="scientific">Pseudonocardia hispaniensis</name>
    <dbReference type="NCBI Taxonomy" id="904933"/>
    <lineage>
        <taxon>Bacteria</taxon>
        <taxon>Bacillati</taxon>
        <taxon>Actinomycetota</taxon>
        <taxon>Actinomycetes</taxon>
        <taxon>Pseudonocardiales</taxon>
        <taxon>Pseudonocardiaceae</taxon>
        <taxon>Pseudonocardia</taxon>
    </lineage>
</organism>
<keyword evidence="4" id="KW-1015">Disulfide bond</keyword>
<reference evidence="8" key="1">
    <citation type="journal article" date="2019" name="Int. J. Syst. Evol. Microbiol.">
        <title>The Global Catalogue of Microorganisms (GCM) 10K type strain sequencing project: providing services to taxonomists for standard genome sequencing and annotation.</title>
        <authorList>
            <consortium name="The Broad Institute Genomics Platform"/>
            <consortium name="The Broad Institute Genome Sequencing Center for Infectious Disease"/>
            <person name="Wu L."/>
            <person name="Ma J."/>
        </authorList>
    </citation>
    <scope>NUCLEOTIDE SEQUENCE [LARGE SCALE GENOMIC DNA]</scope>
    <source>
        <strain evidence="8">CCM 8391</strain>
    </source>
</reference>
<comment type="caution">
    <text evidence="7">The sequence shown here is derived from an EMBL/GenBank/DDBJ whole genome shotgun (WGS) entry which is preliminary data.</text>
</comment>
<accession>A0ABW1J7G4</accession>
<dbReference type="SUPFAM" id="SSF52833">
    <property type="entry name" value="Thioredoxin-like"/>
    <property type="match status" value="1"/>
</dbReference>
<dbReference type="PROSITE" id="PS51352">
    <property type="entry name" value="THIOREDOXIN_2"/>
    <property type="match status" value="1"/>
</dbReference>
<keyword evidence="8" id="KW-1185">Reference proteome</keyword>
<sequence>MARAVDLSALKARSEAAARSHSSGGPADGPGGQWVIDATEQSFQTDVLERSLQIPVVVDLWASWCEPCKQLTPVLERLAAAGKGAWVLAKVDIDANPRIAQAFGVQSIPMVVAVVGGQPVDAFSGAQPEPQVRQWISSLLDALRDRMPAIREAEARAGAGEDEQVEEPDDPRFTAAEDALERGDYAAAEAAYQEILNAEPANEQATAALAQVRFLARAEAADPSAIARADEAPDDVDAQLAAADAELAADRAEEAFARLVATVGRTGGEERDRVREHLVGLFELFPADDPRVTAARRALARALF</sequence>
<dbReference type="PANTHER" id="PTHR45663">
    <property type="entry name" value="GEO12009P1"/>
    <property type="match status" value="1"/>
</dbReference>
<dbReference type="PANTHER" id="PTHR45663:SF11">
    <property type="entry name" value="GEO12009P1"/>
    <property type="match status" value="1"/>
</dbReference>
<proteinExistence type="inferred from homology"/>
<protein>
    <submittedName>
        <fullName evidence="7">Tetratricopeptide repeat protein</fullName>
    </submittedName>
</protein>
<gene>
    <name evidence="7" type="ORF">ACFQE5_20630</name>
</gene>
<dbReference type="Pfam" id="PF00085">
    <property type="entry name" value="Thioredoxin"/>
    <property type="match status" value="1"/>
</dbReference>
<keyword evidence="3" id="KW-0249">Electron transport</keyword>
<evidence type="ECO:0000313" key="8">
    <source>
        <dbReference type="Proteomes" id="UP001596302"/>
    </source>
</evidence>
<dbReference type="InterPro" id="IPR013766">
    <property type="entry name" value="Thioredoxin_domain"/>
</dbReference>
<dbReference type="CDD" id="cd02956">
    <property type="entry name" value="ybbN"/>
    <property type="match status" value="1"/>
</dbReference>